<dbReference type="InterPro" id="IPR000031">
    <property type="entry name" value="PurE_dom"/>
</dbReference>
<dbReference type="AlphaFoldDB" id="A0AA41WJ76"/>
<dbReference type="Gene3D" id="3.40.50.1970">
    <property type="match status" value="1"/>
</dbReference>
<evidence type="ECO:0000313" key="3">
    <source>
        <dbReference type="Proteomes" id="UP001165306"/>
    </source>
</evidence>
<dbReference type="Pfam" id="PF00731">
    <property type="entry name" value="AIRC"/>
    <property type="match status" value="1"/>
</dbReference>
<proteinExistence type="predicted"/>
<accession>A0AA41WJ76</accession>
<dbReference type="PANTHER" id="PTHR43064">
    <property type="entry name" value="PHOSPHORIBOSYLAMINOIMIDAZOLE CARBOXYLASE-RELATED"/>
    <property type="match status" value="1"/>
</dbReference>
<reference evidence="2" key="1">
    <citation type="submission" date="2022-06" db="EMBL/GenBank/DDBJ databases">
        <title>CFH 74404 Thermomicrobiaceae sp.</title>
        <authorList>
            <person name="Ming H."/>
            <person name="Li W.-J."/>
            <person name="Zhao Z."/>
        </authorList>
    </citation>
    <scope>NUCLEOTIDE SEQUENCE</scope>
    <source>
        <strain evidence="2">CFH 74404</strain>
    </source>
</reference>
<name>A0AA41WJ76_9BACT</name>
<evidence type="ECO:0000313" key="2">
    <source>
        <dbReference type="EMBL" id="MCM8750381.1"/>
    </source>
</evidence>
<gene>
    <name evidence="2" type="primary">larB</name>
    <name evidence="2" type="ORF">NET02_14615</name>
</gene>
<dbReference type="SMART" id="SM01001">
    <property type="entry name" value="AIRC"/>
    <property type="match status" value="1"/>
</dbReference>
<feature type="domain" description="PurE" evidence="1">
    <location>
        <begin position="113"/>
        <end position="247"/>
    </location>
</feature>
<dbReference type="NCBIfam" id="NF033503">
    <property type="entry name" value="LarB"/>
    <property type="match status" value="1"/>
</dbReference>
<sequence>MTTERDIFAALRAALAGVHQGYVENPGLWLDPEREVRTGTPEIVLAEGKSMEQLEESVRLMLAETGRVIVSRLAESQRRHLQAAFPSAVWRHNPGGRTAVISGPEYQRPHSGGRVGVLTAGASDFPAADEARLVAEEMGCSVRLYQDVGVAGLHRLVVPLRELLDWEADVLIVAAGMDGVLPSVVSGLVPLPVIGLPTPVGYGVGGRGEAALLSMLQTCAPGLAVVNIDNGVGAGIAAARVANVAARARGRVQAGVRSDSRGS</sequence>
<comment type="caution">
    <text evidence="2">The sequence shown here is derived from an EMBL/GenBank/DDBJ whole genome shotgun (WGS) entry which is preliminary data.</text>
</comment>
<dbReference type="Proteomes" id="UP001165306">
    <property type="component" value="Unassembled WGS sequence"/>
</dbReference>
<dbReference type="EMBL" id="JAMSLR010000014">
    <property type="protein sequence ID" value="MCM8750381.1"/>
    <property type="molecule type" value="Genomic_DNA"/>
</dbReference>
<protein>
    <submittedName>
        <fullName evidence="2">Nickel pincer cofactor biosynthesis protein LarB</fullName>
    </submittedName>
</protein>
<evidence type="ECO:0000259" key="1">
    <source>
        <dbReference type="SMART" id="SM01001"/>
    </source>
</evidence>
<dbReference type="SUPFAM" id="SSF52255">
    <property type="entry name" value="N5-CAIR mutase (phosphoribosylaminoimidazole carboxylase, PurE)"/>
    <property type="match status" value="1"/>
</dbReference>
<keyword evidence="3" id="KW-1185">Reference proteome</keyword>
<dbReference type="GO" id="GO:0006189">
    <property type="term" value="P:'de novo' IMP biosynthetic process"/>
    <property type="evidence" value="ECO:0007669"/>
    <property type="project" value="InterPro"/>
</dbReference>
<organism evidence="2 3">
    <name type="scientific">Thermalbibacter longus</name>
    <dbReference type="NCBI Taxonomy" id="2951981"/>
    <lineage>
        <taxon>Bacteria</taxon>
        <taxon>Pseudomonadati</taxon>
        <taxon>Thermomicrobiota</taxon>
        <taxon>Thermomicrobia</taxon>
        <taxon>Thermomicrobiales</taxon>
        <taxon>Thermomicrobiaceae</taxon>
        <taxon>Thermalbibacter</taxon>
    </lineage>
</organism>
<dbReference type="RefSeq" id="WP_284058170.1">
    <property type="nucleotide sequence ID" value="NZ_JAMSLR010000014.1"/>
</dbReference>
<dbReference type="InterPro" id="IPR039476">
    <property type="entry name" value="P2CMN_synthase_LarB"/>
</dbReference>
<dbReference type="PANTHER" id="PTHR43064:SF1">
    <property type="entry name" value="SLL1489 PROTEIN"/>
    <property type="match status" value="1"/>
</dbReference>
<dbReference type="GO" id="GO:0016787">
    <property type="term" value="F:hydrolase activity"/>
    <property type="evidence" value="ECO:0007669"/>
    <property type="project" value="InterPro"/>
</dbReference>